<dbReference type="GO" id="GO:0005886">
    <property type="term" value="C:plasma membrane"/>
    <property type="evidence" value="ECO:0007669"/>
    <property type="project" value="UniProtKB-SubCell"/>
</dbReference>
<feature type="transmembrane region" description="Helical" evidence="6">
    <location>
        <begin position="142"/>
        <end position="162"/>
    </location>
</feature>
<reference evidence="9 10" key="1">
    <citation type="submission" date="2018-06" db="EMBL/GenBank/DDBJ databases">
        <authorList>
            <consortium name="Pathogen Informatics"/>
            <person name="Doyle S."/>
        </authorList>
    </citation>
    <scope>NUCLEOTIDE SEQUENCE [LARGE SCALE GENOMIC DNA]</scope>
    <source>
        <strain evidence="9 10">NCTC7303</strain>
    </source>
</reference>
<gene>
    <name evidence="9" type="primary">eamA</name>
    <name evidence="8" type="ORF">KX325_15540</name>
    <name evidence="9" type="ORF">NCTC7303_04936</name>
</gene>
<reference evidence="8" key="2">
    <citation type="submission" date="2021-07" db="EMBL/GenBank/DDBJ databases">
        <title>Whole-Genome Sequences of non-enterica strains of Salmonella enterica isolated from poultry houses.</title>
        <authorList>
            <person name="Lamas A."/>
            <person name="Regal P."/>
            <person name="Miranda J.M."/>
            <person name="Vazquez B."/>
            <person name="Cepeda A."/>
            <person name="Franco C.M."/>
        </authorList>
    </citation>
    <scope>NUCLEOTIDE SEQUENCE</scope>
    <source>
        <strain evidence="8">LHICA_AZ23</strain>
    </source>
</reference>
<sequence length="305" mass="33708">MSKRLDLFVGFLVTVLWGANFAVIELGLRDLDPFILTFLRFTFCAFPLVFFIKKPEGISLISIALYGVIFGVGLWWVVNFAMFNGLSAGLSSVFLQFSAFFTIVLSCFFLGEKINKIHISGIVAAFVGLIMIIHFSEESSTTKGVFFVIIAAMSWAVCNIIVKLTRPANMIAFIVWSSLFSAPAVLIMTVYVKGWGGVLSIPDDITVGSSFSVLFQAYITTVVGYMIWNNLMKKYPATEVAPLSLFVPVSGVITSYLFLDERLSVQQLISVIVVITGIFIFLNSARIIKLMNSQSNAESQKSTIR</sequence>
<dbReference type="AlphaFoldDB" id="A0A379TSI4"/>
<feature type="transmembrane region" description="Helical" evidence="6">
    <location>
        <begin position="34"/>
        <end position="52"/>
    </location>
</feature>
<organism evidence="9 10">
    <name type="scientific">Salmonella enterica subsp. arizonae</name>
    <dbReference type="NCBI Taxonomy" id="59203"/>
    <lineage>
        <taxon>Bacteria</taxon>
        <taxon>Pseudomonadati</taxon>
        <taxon>Pseudomonadota</taxon>
        <taxon>Gammaproteobacteria</taxon>
        <taxon>Enterobacterales</taxon>
        <taxon>Enterobacteriaceae</taxon>
        <taxon>Salmonella</taxon>
    </lineage>
</organism>
<feature type="transmembrane region" description="Helical" evidence="6">
    <location>
        <begin position="211"/>
        <end position="228"/>
    </location>
</feature>
<evidence type="ECO:0000256" key="2">
    <source>
        <dbReference type="ARBA" id="ARBA00022475"/>
    </source>
</evidence>
<keyword evidence="5 6" id="KW-0472">Membrane</keyword>
<feature type="transmembrane region" description="Helical" evidence="6">
    <location>
        <begin position="59"/>
        <end position="78"/>
    </location>
</feature>
<feature type="domain" description="EamA" evidence="7">
    <location>
        <begin position="8"/>
        <end position="133"/>
    </location>
</feature>
<feature type="domain" description="EamA" evidence="7">
    <location>
        <begin position="143"/>
        <end position="281"/>
    </location>
</feature>
<dbReference type="EMBL" id="UGXC01000004">
    <property type="protein sequence ID" value="SUG52615.1"/>
    <property type="molecule type" value="Genomic_DNA"/>
</dbReference>
<dbReference type="PANTHER" id="PTHR32322:SF9">
    <property type="entry name" value="AMINO-ACID METABOLITE EFFLUX PUMP-RELATED"/>
    <property type="match status" value="1"/>
</dbReference>
<proteinExistence type="predicted"/>
<evidence type="ECO:0000313" key="10">
    <source>
        <dbReference type="Proteomes" id="UP000255443"/>
    </source>
</evidence>
<feature type="transmembrane region" description="Helical" evidence="6">
    <location>
        <begin position="7"/>
        <end position="28"/>
    </location>
</feature>
<feature type="transmembrane region" description="Helical" evidence="6">
    <location>
        <begin position="90"/>
        <end position="110"/>
    </location>
</feature>
<keyword evidence="2" id="KW-1003">Cell membrane</keyword>
<dbReference type="InterPro" id="IPR050638">
    <property type="entry name" value="AA-Vitamin_Transporters"/>
</dbReference>
<name>A0A379TSI4_SALER</name>
<evidence type="ECO:0000256" key="5">
    <source>
        <dbReference type="ARBA" id="ARBA00023136"/>
    </source>
</evidence>
<feature type="transmembrane region" description="Helical" evidence="6">
    <location>
        <begin position="240"/>
        <end position="259"/>
    </location>
</feature>
<dbReference type="Pfam" id="PF00892">
    <property type="entry name" value="EamA"/>
    <property type="match status" value="2"/>
</dbReference>
<dbReference type="InterPro" id="IPR037185">
    <property type="entry name" value="EmrE-like"/>
</dbReference>
<dbReference type="EMBL" id="CP079713">
    <property type="protein sequence ID" value="QXW48429.1"/>
    <property type="molecule type" value="Genomic_DNA"/>
</dbReference>
<feature type="transmembrane region" description="Helical" evidence="6">
    <location>
        <begin position="117"/>
        <end position="136"/>
    </location>
</feature>
<evidence type="ECO:0000256" key="1">
    <source>
        <dbReference type="ARBA" id="ARBA00004651"/>
    </source>
</evidence>
<evidence type="ECO:0000256" key="3">
    <source>
        <dbReference type="ARBA" id="ARBA00022692"/>
    </source>
</evidence>
<evidence type="ECO:0000256" key="6">
    <source>
        <dbReference type="SAM" id="Phobius"/>
    </source>
</evidence>
<dbReference type="InterPro" id="IPR000620">
    <property type="entry name" value="EamA_dom"/>
</dbReference>
<comment type="subcellular location">
    <subcellularLocation>
        <location evidence="1">Cell membrane</location>
        <topology evidence="1">Multi-pass membrane protein</topology>
    </subcellularLocation>
</comment>
<evidence type="ECO:0000256" key="4">
    <source>
        <dbReference type="ARBA" id="ARBA00022989"/>
    </source>
</evidence>
<evidence type="ECO:0000313" key="9">
    <source>
        <dbReference type="EMBL" id="SUG52615.1"/>
    </source>
</evidence>
<protein>
    <submittedName>
        <fullName evidence="8">EamA family transporter</fullName>
    </submittedName>
    <submittedName>
        <fullName evidence="9">O-acetylserine/cysteine export protein</fullName>
    </submittedName>
</protein>
<keyword evidence="3 6" id="KW-0812">Transmembrane</keyword>
<evidence type="ECO:0000313" key="8">
    <source>
        <dbReference type="EMBL" id="QXW48429.1"/>
    </source>
</evidence>
<feature type="transmembrane region" description="Helical" evidence="6">
    <location>
        <begin position="169"/>
        <end position="191"/>
    </location>
</feature>
<dbReference type="Proteomes" id="UP000255443">
    <property type="component" value="Unassembled WGS sequence"/>
</dbReference>
<feature type="transmembrane region" description="Helical" evidence="6">
    <location>
        <begin position="265"/>
        <end position="285"/>
    </location>
</feature>
<keyword evidence="4 6" id="KW-1133">Transmembrane helix</keyword>
<dbReference type="PANTHER" id="PTHR32322">
    <property type="entry name" value="INNER MEMBRANE TRANSPORTER"/>
    <property type="match status" value="1"/>
</dbReference>
<accession>A0A379TSI4</accession>
<dbReference type="SUPFAM" id="SSF103481">
    <property type="entry name" value="Multidrug resistance efflux transporter EmrE"/>
    <property type="match status" value="2"/>
</dbReference>
<evidence type="ECO:0000259" key="7">
    <source>
        <dbReference type="Pfam" id="PF00892"/>
    </source>
</evidence>